<dbReference type="Proteomes" id="UP000620124">
    <property type="component" value="Unassembled WGS sequence"/>
</dbReference>
<keyword evidence="3" id="KW-1185">Reference proteome</keyword>
<evidence type="ECO:0000259" key="1">
    <source>
        <dbReference type="Pfam" id="PF12770"/>
    </source>
</evidence>
<name>A0A8H6Y141_9AGAR</name>
<organism evidence="2 3">
    <name type="scientific">Mycena venus</name>
    <dbReference type="NCBI Taxonomy" id="2733690"/>
    <lineage>
        <taxon>Eukaryota</taxon>
        <taxon>Fungi</taxon>
        <taxon>Dikarya</taxon>
        <taxon>Basidiomycota</taxon>
        <taxon>Agaricomycotina</taxon>
        <taxon>Agaricomycetes</taxon>
        <taxon>Agaricomycetidae</taxon>
        <taxon>Agaricales</taxon>
        <taxon>Marasmiineae</taxon>
        <taxon>Mycenaceae</taxon>
        <taxon>Mycena</taxon>
    </lineage>
</organism>
<dbReference type="InterPro" id="IPR024983">
    <property type="entry name" value="CHAT_dom"/>
</dbReference>
<gene>
    <name evidence="2" type="ORF">MVEN_01304600</name>
</gene>
<sequence length="442" mass="49094">MLPPSHKDHIALDTDDALYRKLNSEWDQALNEVRQQPGFAQFLRPKLMTELRVSATNGPIIILNASKSTCAAFIVTASQDVRCVRLDNMSFDYAQFLVELLRATLKGSLVQISQFLAHSRQTSGKSPVMLQRLLGKLENEEDYNPDDVFRAMLKVLWENVVRPVFNILKLKKSDSPSRLWWCPTGPFTFLPIHAAGLYEELGTDSVSDYVVSSYTPTLTSLLDPHTEAVSAFKMTAVIQPETPGLPSLPATRNELLRIRKVVPQKWLTSLGDTPEATVDIATRHLKKSSVVHFACHGTQDLQNPLETGLHLTDGRLRVSEFMRGTDHVARKKSMSLAFLSACETAKGDDNAPDEAMHLAATLLFSGFRGVVATMWTMADADGPEIAEPFYEYLFKGCDADADPPVLPDLTKGAEALHIAVAKLRTDPTVSFTRWVPFVHYGL</sequence>
<evidence type="ECO:0000313" key="2">
    <source>
        <dbReference type="EMBL" id="KAF7350029.1"/>
    </source>
</evidence>
<dbReference type="Pfam" id="PF12770">
    <property type="entry name" value="CHAT"/>
    <property type="match status" value="1"/>
</dbReference>
<evidence type="ECO:0000313" key="3">
    <source>
        <dbReference type="Proteomes" id="UP000620124"/>
    </source>
</evidence>
<proteinExistence type="predicted"/>
<comment type="caution">
    <text evidence="2">The sequence shown here is derived from an EMBL/GenBank/DDBJ whole genome shotgun (WGS) entry which is preliminary data.</text>
</comment>
<feature type="domain" description="CHAT" evidence="1">
    <location>
        <begin position="151"/>
        <end position="441"/>
    </location>
</feature>
<reference evidence="2" key="1">
    <citation type="submission" date="2020-05" db="EMBL/GenBank/DDBJ databases">
        <title>Mycena genomes resolve the evolution of fungal bioluminescence.</title>
        <authorList>
            <person name="Tsai I.J."/>
        </authorList>
    </citation>
    <scope>NUCLEOTIDE SEQUENCE</scope>
    <source>
        <strain evidence="2">CCC161011</strain>
    </source>
</reference>
<dbReference type="OrthoDB" id="9991317at2759"/>
<protein>
    <submittedName>
        <fullName evidence="2">CHAT domain-containing protein</fullName>
    </submittedName>
</protein>
<accession>A0A8H6Y141</accession>
<dbReference type="EMBL" id="JACAZI010000010">
    <property type="protein sequence ID" value="KAF7350029.1"/>
    <property type="molecule type" value="Genomic_DNA"/>
</dbReference>
<dbReference type="AlphaFoldDB" id="A0A8H6Y141"/>